<dbReference type="SUPFAM" id="SSF50969">
    <property type="entry name" value="YVTN repeat-like/Quinoprotein amine dehydrogenase"/>
    <property type="match status" value="1"/>
</dbReference>
<evidence type="ECO:0000313" key="2">
    <source>
        <dbReference type="EMBL" id="HGU64834.1"/>
    </source>
</evidence>
<dbReference type="EMBL" id="DTAN01000050">
    <property type="protein sequence ID" value="HGU64834.1"/>
    <property type="molecule type" value="Genomic_DNA"/>
</dbReference>
<evidence type="ECO:0000313" key="1">
    <source>
        <dbReference type="EMBL" id="HGM59135.1"/>
    </source>
</evidence>
<dbReference type="EMBL" id="DTBJ01000052">
    <property type="protein sequence ID" value="HGM59135.1"/>
    <property type="molecule type" value="Genomic_DNA"/>
</dbReference>
<sequence>MNEDSVYDFGGLKFRVLFSKWGYAPHYAEQVIDPLDGKPKLVMADPHIRHSVYIYDLENKVIQWKFKVPGSRVPNPHIAHMITDQNPITGPFWSYVVNKINASLGDIVCADMDNRLIVIDRKSNSIKHVLKINGSEWLHDIIPSVNGDGLIIDDYSSGWVRKIDFNGVVKWGFPLKQASKISTVYAIASSHVESFGGNYIVVSNSNPYGVYEISDDGKIIWSCPSNPPCMNATWLYHPHSAFRTGLAEANGNLTIIGLEGGGGIIAVDRECRPRWGFIKPHTNLLRGEYRELYRPIYHGFYETTHVFPLLNGNIGAIDWRGKYSSQVVEILGLPTKTALYWLLAWDYPVSKDWILFEPLVEIGEWDLIAIQVNNNGESIVEYEIMCSLTPHVYPDEFMSFFNKLHGNRVKPGERDLFIIDKNVYTILLFRARALDKESKITVFITQKRL</sequence>
<dbReference type="Gene3D" id="2.130.10.10">
    <property type="entry name" value="YVTN repeat-like/Quinoprotein amine dehydrogenase"/>
    <property type="match status" value="1"/>
</dbReference>
<dbReference type="AlphaFoldDB" id="A0A7C4D7U4"/>
<proteinExistence type="predicted"/>
<name>A0A7C4D7U4_STAMA</name>
<reference evidence="1" key="1">
    <citation type="journal article" date="2020" name="mSystems">
        <title>Genome- and Community-Level Interaction Insights into Carbon Utilization and Element Cycling Functions of Hydrothermarchaeota in Hydrothermal Sediment.</title>
        <authorList>
            <person name="Zhou Z."/>
            <person name="Liu Y."/>
            <person name="Xu W."/>
            <person name="Pan J."/>
            <person name="Luo Z.H."/>
            <person name="Li M."/>
        </authorList>
    </citation>
    <scope>NUCLEOTIDE SEQUENCE [LARGE SCALE GENOMIC DNA]</scope>
    <source>
        <strain evidence="2">SpSt-622</strain>
        <strain evidence="1">SpSt-642</strain>
    </source>
</reference>
<dbReference type="InterPro" id="IPR011044">
    <property type="entry name" value="Quino_amine_DH_bsu"/>
</dbReference>
<comment type="caution">
    <text evidence="1">The sequence shown here is derived from an EMBL/GenBank/DDBJ whole genome shotgun (WGS) entry which is preliminary data.</text>
</comment>
<gene>
    <name evidence="2" type="ORF">ENT92_01275</name>
    <name evidence="1" type="ORF">ENU14_06110</name>
</gene>
<organism evidence="1">
    <name type="scientific">Staphylothermus marinus</name>
    <dbReference type="NCBI Taxonomy" id="2280"/>
    <lineage>
        <taxon>Archaea</taxon>
        <taxon>Thermoproteota</taxon>
        <taxon>Thermoprotei</taxon>
        <taxon>Desulfurococcales</taxon>
        <taxon>Desulfurococcaceae</taxon>
        <taxon>Staphylothermus</taxon>
    </lineage>
</organism>
<accession>A0A7C4D7U4</accession>
<protein>
    <submittedName>
        <fullName evidence="1">Uncharacterized protein</fullName>
    </submittedName>
</protein>
<dbReference type="InterPro" id="IPR015943">
    <property type="entry name" value="WD40/YVTN_repeat-like_dom_sf"/>
</dbReference>